<dbReference type="AlphaFoldDB" id="A0A1A9HXE3"/>
<sequence>MRTYAPSGGPVAYPAPDEFNFSINGISGSFYKNHKGLWVLASGSNMNLKISDTLTQDYVININGFTSPSGEITYPKSFSIKRIIYGFTITDENGVKYIFGSQPNSIDFSAQADPVAAVDTYRPNFVAKAWHLTKVILPDRREMNFTYSFDNMPTFKTFKNIYGAASGVNAGSIGSSSASSDKTPSLIRDFYVYPDKIITPEVEVKFYKSLSDDPDYDFQFAPWEQYASDHGEYISEYYPSVKHWYKLNRLEVRSRLTNKIVYALYPMFPDTSPLTRLHLLGIAEYGNEAIVGDETKIHRFEYVTNTLPSYGSERVDHWGYYNNLNYLTSVTSPFSYANLKNVYSQYRVPSADSVINQAEVLKKIIYPTGGSTTFFYEPHQYSQYVKGNLQSGFSLISTANAQAGGLRVKKIVSDPGDVGTSLIKEYFYVQDYLNGNTLSSGILSGRPTYFEEGSDGAALRFYKMQSAGILQPNNTNGNHITYSKIYEKNSDGGITEVVFSNHDNGSIDKSANAYLSTFLSTDELSGNVLNKLAFNSIEQERGRILLTRTYDRTKKLLEKVQYVYNDAPVRFDDKIRSIDFKSEIFGNIVNVQGYPRLEGSTEVIKMSASNIYAYYPYLKTKTTTTYGISANDSVNQTEEYFYTDAPYYKLRRTVATNSKNEVVKTEYKYPFDFPGTAVYQEMVSKNMIAPVIRKTDSLGTKQTSLSSTNFLKFNSTSPLYLPGSYQVQNRSFPLDTIYKFIKYDRLGNIIEMGKANNVKEVYLWGYKGLYPVAKIIGNKSFDEIISLSGLDTAQLSNPASDGSLRSYLGSLRNIAGIQVSIYTYQYHIGMTSETNVGGRTIYYEYDRFGKLKLVKDDTGKVIKKYCYNYAGNLIDCATGVSTGPSWTPTGLIRCGKDANNNNTGYQERQERDINENSITFDQLRWVNIGINLTACPVANPIYARGRIENTTSSSGSEFGDLYVDFFSDANYTVPVSVTNLNVNYELRKYACDDEHIIASDPGTKLCNGTSTFVGNVELHRNIGGECWGRDYFIRQGNGYLTND</sequence>
<dbReference type="EMBL" id="CP015772">
    <property type="protein sequence ID" value="ANH80056.1"/>
    <property type="molecule type" value="Genomic_DNA"/>
</dbReference>
<dbReference type="Proteomes" id="UP000077667">
    <property type="component" value="Chromosome"/>
</dbReference>
<keyword evidence="2" id="KW-1185">Reference proteome</keyword>
<dbReference type="KEGG" id="nia:A8C56_02820"/>
<evidence type="ECO:0000313" key="2">
    <source>
        <dbReference type="Proteomes" id="UP000077667"/>
    </source>
</evidence>
<proteinExistence type="predicted"/>
<evidence type="ECO:0000313" key="1">
    <source>
        <dbReference type="EMBL" id="ANH80056.1"/>
    </source>
</evidence>
<reference evidence="1 2" key="1">
    <citation type="submission" date="2016-05" db="EMBL/GenBank/DDBJ databases">
        <title>Niabella ginsenosidivorans BS26 whole genome sequencing.</title>
        <authorList>
            <person name="Im W.T."/>
            <person name="Siddiqi M.Z."/>
        </authorList>
    </citation>
    <scope>NUCLEOTIDE SEQUENCE [LARGE SCALE GENOMIC DNA]</scope>
    <source>
        <strain evidence="1 2">BS26</strain>
    </source>
</reference>
<organism evidence="1 2">
    <name type="scientific">Niabella ginsenosidivorans</name>
    <dbReference type="NCBI Taxonomy" id="1176587"/>
    <lineage>
        <taxon>Bacteria</taxon>
        <taxon>Pseudomonadati</taxon>
        <taxon>Bacteroidota</taxon>
        <taxon>Chitinophagia</taxon>
        <taxon>Chitinophagales</taxon>
        <taxon>Chitinophagaceae</taxon>
        <taxon>Niabella</taxon>
    </lineage>
</organism>
<dbReference type="STRING" id="1176587.A8C56_02820"/>
<gene>
    <name evidence="1" type="ORF">A8C56_02820</name>
</gene>
<protein>
    <submittedName>
        <fullName evidence="1">Uncharacterized protein</fullName>
    </submittedName>
</protein>
<accession>A0A1A9HXE3</accession>
<name>A0A1A9HXE3_9BACT</name>